<dbReference type="Gene3D" id="3.40.50.300">
    <property type="entry name" value="P-loop containing nucleotide triphosphate hydrolases"/>
    <property type="match status" value="1"/>
</dbReference>
<dbReference type="Pfam" id="PF22939">
    <property type="entry name" value="WHD_GPIID"/>
    <property type="match status" value="1"/>
</dbReference>
<dbReference type="PANTHER" id="PTHR10039:SF15">
    <property type="entry name" value="NACHT DOMAIN-CONTAINING PROTEIN"/>
    <property type="match status" value="1"/>
</dbReference>
<dbReference type="EMBL" id="JAGHQL010000141">
    <property type="protein sequence ID" value="KAH0537544.1"/>
    <property type="molecule type" value="Genomic_DNA"/>
</dbReference>
<keyword evidence="1" id="KW-0677">Repeat</keyword>
<organism evidence="5 6">
    <name type="scientific">Glutinoglossum americanum</name>
    <dbReference type="NCBI Taxonomy" id="1670608"/>
    <lineage>
        <taxon>Eukaryota</taxon>
        <taxon>Fungi</taxon>
        <taxon>Dikarya</taxon>
        <taxon>Ascomycota</taxon>
        <taxon>Pezizomycotina</taxon>
        <taxon>Geoglossomycetes</taxon>
        <taxon>Geoglossales</taxon>
        <taxon>Geoglossaceae</taxon>
        <taxon>Glutinoglossum</taxon>
    </lineage>
</organism>
<sequence length="933" mass="104437">MGDTLGISASITAILQLTRTVVHYLHEVKGASEDRQRILVEVASVSGILFNLKDLAERKQLEDSWSVMIKSLNIPNGPIEQFKLALQRLASNLAPVDGLKKFGKALVWPFQKGEIEGILGTIERQKALFNLALQNDHIGLSQAIKADIASLHDELGKVGKTVTQLRIGQAHQESRLQDQEIRDILAWLSPLDFPVQQSDFIARRQEGTGQWLLECDEFKTWLSGTRETLFCPGIPGAGKTMLASIAIDYLWNTMRRERIGIAYIYFNYRSHLEQTPINLLASLLKQLLQEDPFISDDLKSLYERHVRKKTRPTFDEVYKLLHSEMNRYTQIFIVVDALDEFTDNDGGRQLLLSKLRMLQATSAMNLMATLRFIPNIVQEFQEEFKRNTQLEIRASDGDVVKYVEARIGKGGRLRRHVEEDPILHDKIVATVVKNSQGMFLLAQLHMDSLAKKHHRKAVRLALDNLPKELDSTYAEALQRIECQDEEDAALAHQVLSWISFAIRPLTVQEIKCALAVEPGQTSIDNDTLIDEDLLVSVCAGMVTVDQESGIIRLVHYTTQEYFERIRSERFPDAQQNIAATCLVYLSFDIFEGYCSSDKMLEDRLRQNVLLDYAARNWGHHASGDAEQAVKGLALEFLKNYRKVSCSVQVLLVPNYRYIRYSQRPPKYVSGIHLCAYFGLKGIIISLLESTMVVGSKDSANRTPLSWAAERGHEEVVKLLLSRGDVAADSKDEDGRTPLSWAAEGGHQEVVKLLLARDDVAADSKDKYPGRTPLSWAAERGHEEVVKLLLGRGDVTVDSKDWYGRTPLLLAAAEGHEGLVKLLLVRDDVAADSKTDYGQTPLLRAAGRGHAGVVKLLLDRDDVAVDSKDRGNRTPLSWAAWRGHEETVKLLLGRGAAADSKDLNGRMPLSWAAARGHLGVVNLLTPLTTLAPES</sequence>
<dbReference type="InterPro" id="IPR002110">
    <property type="entry name" value="Ankyrin_rpt"/>
</dbReference>
<dbReference type="OrthoDB" id="195446at2759"/>
<dbReference type="InterPro" id="IPR056884">
    <property type="entry name" value="NPHP3-like_N"/>
</dbReference>
<dbReference type="PROSITE" id="PS50088">
    <property type="entry name" value="ANK_REPEAT"/>
    <property type="match status" value="6"/>
</dbReference>
<comment type="caution">
    <text evidence="5">The sequence shown here is derived from an EMBL/GenBank/DDBJ whole genome shotgun (WGS) entry which is preliminary data.</text>
</comment>
<feature type="repeat" description="ANK" evidence="2">
    <location>
        <begin position="699"/>
        <end position="723"/>
    </location>
</feature>
<feature type="domain" description="Nephrocystin 3-like N-terminal" evidence="4">
    <location>
        <begin position="207"/>
        <end position="360"/>
    </location>
</feature>
<dbReference type="Pfam" id="PF00023">
    <property type="entry name" value="Ank"/>
    <property type="match status" value="1"/>
</dbReference>
<dbReference type="PANTHER" id="PTHR10039">
    <property type="entry name" value="AMELOGENIN"/>
    <property type="match status" value="1"/>
</dbReference>
<proteinExistence type="predicted"/>
<feature type="repeat" description="ANK" evidence="2">
    <location>
        <begin position="733"/>
        <end position="754"/>
    </location>
</feature>
<dbReference type="SUPFAM" id="SSF52540">
    <property type="entry name" value="P-loop containing nucleoside triphosphate hydrolases"/>
    <property type="match status" value="1"/>
</dbReference>
<dbReference type="SUPFAM" id="SSF48403">
    <property type="entry name" value="Ankyrin repeat"/>
    <property type="match status" value="1"/>
</dbReference>
<evidence type="ECO:0000256" key="1">
    <source>
        <dbReference type="ARBA" id="ARBA00022737"/>
    </source>
</evidence>
<reference evidence="5" key="1">
    <citation type="submission" date="2021-03" db="EMBL/GenBank/DDBJ databases">
        <title>Comparative genomics and phylogenomic investigation of the class Geoglossomycetes provide insights into ecological specialization and systematics.</title>
        <authorList>
            <person name="Melie T."/>
            <person name="Pirro S."/>
            <person name="Miller A.N."/>
            <person name="Quandt A."/>
        </authorList>
    </citation>
    <scope>NUCLEOTIDE SEQUENCE</scope>
    <source>
        <strain evidence="5">GBOQ0MN5Z8</strain>
    </source>
</reference>
<evidence type="ECO:0000259" key="3">
    <source>
        <dbReference type="Pfam" id="PF22939"/>
    </source>
</evidence>
<dbReference type="PRINTS" id="PR01415">
    <property type="entry name" value="ANKYRIN"/>
</dbReference>
<keyword evidence="2" id="KW-0040">ANK repeat</keyword>
<dbReference type="AlphaFoldDB" id="A0A9P8HXR0"/>
<protein>
    <recommendedName>
        <fullName evidence="7">NACHT domain-containing protein</fullName>
    </recommendedName>
</protein>
<dbReference type="SMART" id="SM00248">
    <property type="entry name" value="ANK"/>
    <property type="match status" value="7"/>
</dbReference>
<dbReference type="Pfam" id="PF24883">
    <property type="entry name" value="NPHP3_N"/>
    <property type="match status" value="1"/>
</dbReference>
<evidence type="ECO:0000259" key="4">
    <source>
        <dbReference type="Pfam" id="PF24883"/>
    </source>
</evidence>
<feature type="repeat" description="ANK" evidence="2">
    <location>
        <begin position="836"/>
        <end position="859"/>
    </location>
</feature>
<dbReference type="Proteomes" id="UP000698800">
    <property type="component" value="Unassembled WGS sequence"/>
</dbReference>
<name>A0A9P8HXR0_9PEZI</name>
<dbReference type="InterPro" id="IPR036770">
    <property type="entry name" value="Ankyrin_rpt-contain_sf"/>
</dbReference>
<evidence type="ECO:0000313" key="6">
    <source>
        <dbReference type="Proteomes" id="UP000698800"/>
    </source>
</evidence>
<keyword evidence="6" id="KW-1185">Reference proteome</keyword>
<gene>
    <name evidence="5" type="ORF">FGG08_005679</name>
</gene>
<accession>A0A9P8HXR0</accession>
<dbReference type="InterPro" id="IPR054471">
    <property type="entry name" value="GPIID_WHD"/>
</dbReference>
<feature type="repeat" description="ANK" evidence="2">
    <location>
        <begin position="870"/>
        <end position="902"/>
    </location>
</feature>
<evidence type="ECO:0000256" key="2">
    <source>
        <dbReference type="PROSITE-ProRule" id="PRU00023"/>
    </source>
</evidence>
<dbReference type="PROSITE" id="PS50297">
    <property type="entry name" value="ANK_REP_REGION"/>
    <property type="match status" value="6"/>
</dbReference>
<feature type="domain" description="GPI inositol-deacylase winged helix" evidence="3">
    <location>
        <begin position="489"/>
        <end position="562"/>
    </location>
</feature>
<dbReference type="Gene3D" id="1.25.40.20">
    <property type="entry name" value="Ankyrin repeat-containing domain"/>
    <property type="match status" value="3"/>
</dbReference>
<dbReference type="Pfam" id="PF12796">
    <property type="entry name" value="Ank_2"/>
    <property type="match status" value="2"/>
</dbReference>
<feature type="repeat" description="ANK" evidence="2">
    <location>
        <begin position="802"/>
        <end position="823"/>
    </location>
</feature>
<evidence type="ECO:0000313" key="5">
    <source>
        <dbReference type="EMBL" id="KAH0537544.1"/>
    </source>
</evidence>
<feature type="repeat" description="ANK" evidence="2">
    <location>
        <begin position="768"/>
        <end position="792"/>
    </location>
</feature>
<dbReference type="InterPro" id="IPR027417">
    <property type="entry name" value="P-loop_NTPase"/>
</dbReference>
<evidence type="ECO:0008006" key="7">
    <source>
        <dbReference type="Google" id="ProtNLM"/>
    </source>
</evidence>